<evidence type="ECO:0000256" key="1">
    <source>
        <dbReference type="PROSITE-ProRule" id="PRU00169"/>
    </source>
</evidence>
<sequence length="147" mass="16766">YKQEQVMKTVHILLVEDNEGDIVLTLDAFEESKIKTDIKVVRNGKEALDFLFKKGEYASVESPDLILLDINLPIFNGHDVLKRIKQDPSLKKIPVIMLTTSSNQRDINMAYENHANCYVTKPLDMDGFVEAVLKIEEFWLELVTLAG</sequence>
<name>A0ABU6IUK1_9FLAO</name>
<dbReference type="SUPFAM" id="SSF52172">
    <property type="entry name" value="CheY-like"/>
    <property type="match status" value="1"/>
</dbReference>
<dbReference type="Pfam" id="PF00072">
    <property type="entry name" value="Response_reg"/>
    <property type="match status" value="1"/>
</dbReference>
<evidence type="ECO:0000313" key="4">
    <source>
        <dbReference type="Proteomes" id="UP001355298"/>
    </source>
</evidence>
<dbReference type="EMBL" id="JAYMGW010000020">
    <property type="protein sequence ID" value="MEC4266792.1"/>
    <property type="molecule type" value="Genomic_DNA"/>
</dbReference>
<accession>A0ABU6IUK1</accession>
<evidence type="ECO:0000313" key="3">
    <source>
        <dbReference type="EMBL" id="MEC4266792.1"/>
    </source>
</evidence>
<dbReference type="Proteomes" id="UP001355298">
    <property type="component" value="Unassembled WGS sequence"/>
</dbReference>
<dbReference type="CDD" id="cd17557">
    <property type="entry name" value="REC_Rcp-like"/>
    <property type="match status" value="1"/>
</dbReference>
<dbReference type="Gene3D" id="3.40.50.2300">
    <property type="match status" value="1"/>
</dbReference>
<keyword evidence="1" id="KW-0597">Phosphoprotein</keyword>
<feature type="domain" description="Response regulatory" evidence="2">
    <location>
        <begin position="11"/>
        <end position="136"/>
    </location>
</feature>
<proteinExistence type="predicted"/>
<dbReference type="InterPro" id="IPR011006">
    <property type="entry name" value="CheY-like_superfamily"/>
</dbReference>
<reference evidence="3 4" key="1">
    <citation type="submission" date="2024-01" db="EMBL/GenBank/DDBJ databases">
        <title>The strains designed SYSU M86414 and SYSU M84420 isolated from the marine sediment in San Sha City (Hainan Province, China).</title>
        <authorList>
            <person name="Guo D."/>
        </authorList>
    </citation>
    <scope>NUCLEOTIDE SEQUENCE [LARGE SCALE GENOMIC DNA]</scope>
    <source>
        <strain evidence="3 4">SYSU M84420</strain>
    </source>
</reference>
<feature type="non-terminal residue" evidence="3">
    <location>
        <position position="1"/>
    </location>
</feature>
<gene>
    <name evidence="3" type="ORF">VOP03_15660</name>
</gene>
<comment type="caution">
    <text evidence="3">The sequence shown here is derived from an EMBL/GenBank/DDBJ whole genome shotgun (WGS) entry which is preliminary data.</text>
</comment>
<dbReference type="InterPro" id="IPR052893">
    <property type="entry name" value="TCS_response_regulator"/>
</dbReference>
<keyword evidence="4" id="KW-1185">Reference proteome</keyword>
<organism evidence="3 4">
    <name type="scientific">Flagellimonas halotolerans</name>
    <dbReference type="NCBI Taxonomy" id="3112164"/>
    <lineage>
        <taxon>Bacteria</taxon>
        <taxon>Pseudomonadati</taxon>
        <taxon>Bacteroidota</taxon>
        <taxon>Flavobacteriia</taxon>
        <taxon>Flavobacteriales</taxon>
        <taxon>Flavobacteriaceae</taxon>
        <taxon>Flagellimonas</taxon>
    </lineage>
</organism>
<dbReference type="PROSITE" id="PS50110">
    <property type="entry name" value="RESPONSE_REGULATORY"/>
    <property type="match status" value="1"/>
</dbReference>
<dbReference type="SMART" id="SM00448">
    <property type="entry name" value="REC"/>
    <property type="match status" value="1"/>
</dbReference>
<dbReference type="PANTHER" id="PTHR44520:SF2">
    <property type="entry name" value="RESPONSE REGULATOR RCP1"/>
    <property type="match status" value="1"/>
</dbReference>
<dbReference type="PANTHER" id="PTHR44520">
    <property type="entry name" value="RESPONSE REGULATOR RCP1-RELATED"/>
    <property type="match status" value="1"/>
</dbReference>
<evidence type="ECO:0000259" key="2">
    <source>
        <dbReference type="PROSITE" id="PS50110"/>
    </source>
</evidence>
<protein>
    <submittedName>
        <fullName evidence="3">Response regulator</fullName>
    </submittedName>
</protein>
<dbReference type="InterPro" id="IPR001789">
    <property type="entry name" value="Sig_transdc_resp-reg_receiver"/>
</dbReference>
<feature type="modified residue" description="4-aspartylphosphate" evidence="1">
    <location>
        <position position="69"/>
    </location>
</feature>
<dbReference type="RefSeq" id="WP_326407875.1">
    <property type="nucleotide sequence ID" value="NZ_JAYMGW010000020.1"/>
</dbReference>